<evidence type="ECO:0000313" key="2">
    <source>
        <dbReference type="Proteomes" id="UP001154282"/>
    </source>
</evidence>
<evidence type="ECO:0008006" key="3">
    <source>
        <dbReference type="Google" id="ProtNLM"/>
    </source>
</evidence>
<dbReference type="SUPFAM" id="SSF51197">
    <property type="entry name" value="Clavaminate synthase-like"/>
    <property type="match status" value="1"/>
</dbReference>
<dbReference type="AlphaFoldDB" id="A0AAV0RYG5"/>
<proteinExistence type="predicted"/>
<dbReference type="PANTHER" id="PTHR48420:SF1">
    <property type="entry name" value="NON-HAEM DIOXYGENASE N-TERMINAL DOMAIN-CONTAINING PROTEIN"/>
    <property type="match status" value="1"/>
</dbReference>
<dbReference type="InterPro" id="IPR027443">
    <property type="entry name" value="IPNS-like_sf"/>
</dbReference>
<dbReference type="PANTHER" id="PTHR48420">
    <property type="entry name" value="NON-HAEM DIOXYGENASE N-TERMINAL DOMAIN-CONTAINING PROTEIN"/>
    <property type="match status" value="1"/>
</dbReference>
<sequence length="85" mass="9392">FHLMINLYGLMMIQEKDVDLSSKIEEGFGPNGLGILSIKDVRTCLSLMIQVVYGEDELAYQIGETTEILSGGYLCATPHCVRVLP</sequence>
<name>A0AAV0RYG5_9ROSI</name>
<accession>A0AAV0RYG5</accession>
<organism evidence="1 2">
    <name type="scientific">Linum tenue</name>
    <dbReference type="NCBI Taxonomy" id="586396"/>
    <lineage>
        <taxon>Eukaryota</taxon>
        <taxon>Viridiplantae</taxon>
        <taxon>Streptophyta</taxon>
        <taxon>Embryophyta</taxon>
        <taxon>Tracheophyta</taxon>
        <taxon>Spermatophyta</taxon>
        <taxon>Magnoliopsida</taxon>
        <taxon>eudicotyledons</taxon>
        <taxon>Gunneridae</taxon>
        <taxon>Pentapetalae</taxon>
        <taxon>rosids</taxon>
        <taxon>fabids</taxon>
        <taxon>Malpighiales</taxon>
        <taxon>Linaceae</taxon>
        <taxon>Linum</taxon>
    </lineage>
</organism>
<dbReference type="EMBL" id="CAMGYJ010000011">
    <property type="protein sequence ID" value="CAI0625934.1"/>
    <property type="molecule type" value="Genomic_DNA"/>
</dbReference>
<gene>
    <name evidence="1" type="ORF">LITE_LOCUS50641</name>
</gene>
<dbReference type="Proteomes" id="UP001154282">
    <property type="component" value="Unassembled WGS sequence"/>
</dbReference>
<dbReference type="Gene3D" id="2.60.120.330">
    <property type="entry name" value="B-lactam Antibiotic, Isopenicillin N Synthase, Chain"/>
    <property type="match status" value="1"/>
</dbReference>
<reference evidence="1" key="1">
    <citation type="submission" date="2022-08" db="EMBL/GenBank/DDBJ databases">
        <authorList>
            <person name="Gutierrez-Valencia J."/>
        </authorList>
    </citation>
    <scope>NUCLEOTIDE SEQUENCE</scope>
</reference>
<protein>
    <recommendedName>
        <fullName evidence="3">Isopenicillin N synthase-like Fe(2+) 2OG dioxygenase domain-containing protein</fullName>
    </recommendedName>
</protein>
<keyword evidence="2" id="KW-1185">Reference proteome</keyword>
<feature type="non-terminal residue" evidence="1">
    <location>
        <position position="1"/>
    </location>
</feature>
<comment type="caution">
    <text evidence="1">The sequence shown here is derived from an EMBL/GenBank/DDBJ whole genome shotgun (WGS) entry which is preliminary data.</text>
</comment>
<evidence type="ECO:0000313" key="1">
    <source>
        <dbReference type="EMBL" id="CAI0625934.1"/>
    </source>
</evidence>